<evidence type="ECO:0000313" key="2">
    <source>
        <dbReference type="EMBL" id="PND39967.1"/>
    </source>
</evidence>
<dbReference type="Gene3D" id="3.30.365.10">
    <property type="entry name" value="Aldehyde oxidase/xanthine dehydrogenase, molybdopterin binding domain"/>
    <property type="match status" value="5"/>
</dbReference>
<feature type="domain" description="Aldehyde oxidase/xanthine dehydrogenase a/b hammerhead" evidence="1">
    <location>
        <begin position="214"/>
        <end position="292"/>
    </location>
</feature>
<dbReference type="InterPro" id="IPR037165">
    <property type="entry name" value="AldOxase/xan_DH_Mopterin-bd_sf"/>
</dbReference>
<protein>
    <submittedName>
        <fullName evidence="2">Xanthine dehydrogenase family protein molybdopterin-binding subunit</fullName>
    </submittedName>
</protein>
<dbReference type="AlphaFoldDB" id="A0A2N8L2P9"/>
<dbReference type="RefSeq" id="WP_102766101.1">
    <property type="nucleotide sequence ID" value="NZ_POSP01000001.1"/>
</dbReference>
<dbReference type="EMBL" id="POSP01000001">
    <property type="protein sequence ID" value="PND39967.1"/>
    <property type="molecule type" value="Genomic_DNA"/>
</dbReference>
<dbReference type="InterPro" id="IPR008274">
    <property type="entry name" value="AldOxase/xan_DH_MoCoBD1"/>
</dbReference>
<dbReference type="Proteomes" id="UP000235916">
    <property type="component" value="Unassembled WGS sequence"/>
</dbReference>
<dbReference type="Pfam" id="PF20256">
    <property type="entry name" value="MoCoBD_2"/>
    <property type="match status" value="2"/>
</dbReference>
<dbReference type="InterPro" id="IPR046867">
    <property type="entry name" value="AldOxase/xan_DH_MoCoBD2"/>
</dbReference>
<dbReference type="InterPro" id="IPR000674">
    <property type="entry name" value="Ald_Oxase/Xan_DH_a/b"/>
</dbReference>
<name>A0A2N8L2P9_9BURK</name>
<dbReference type="OrthoDB" id="9767994at2"/>
<dbReference type="InterPro" id="IPR052516">
    <property type="entry name" value="N-heterocyclic_Hydroxylase"/>
</dbReference>
<dbReference type="InterPro" id="IPR012368">
    <property type="entry name" value="OxRdtase_Mopterin-bd_su_IorB"/>
</dbReference>
<dbReference type="SMART" id="SM01008">
    <property type="entry name" value="Ald_Xan_dh_C"/>
    <property type="match status" value="1"/>
</dbReference>
<proteinExistence type="predicted"/>
<gene>
    <name evidence="2" type="ORF">C1O66_00750</name>
</gene>
<evidence type="ECO:0000313" key="3">
    <source>
        <dbReference type="Proteomes" id="UP000235916"/>
    </source>
</evidence>
<comment type="caution">
    <text evidence="2">The sequence shown here is derived from an EMBL/GenBank/DDBJ whole genome shotgun (WGS) entry which is preliminary data.</text>
</comment>
<dbReference type="GO" id="GO:0016491">
    <property type="term" value="F:oxidoreductase activity"/>
    <property type="evidence" value="ECO:0007669"/>
    <property type="project" value="InterPro"/>
</dbReference>
<keyword evidence="3" id="KW-1185">Reference proteome</keyword>
<dbReference type="InterPro" id="IPR006311">
    <property type="entry name" value="TAT_signal"/>
</dbReference>
<organism evidence="2 3">
    <name type="scientific">Kinneretia aquatilis</name>
    <dbReference type="NCBI Taxonomy" id="2070761"/>
    <lineage>
        <taxon>Bacteria</taxon>
        <taxon>Pseudomonadati</taxon>
        <taxon>Pseudomonadota</taxon>
        <taxon>Betaproteobacteria</taxon>
        <taxon>Burkholderiales</taxon>
        <taxon>Sphaerotilaceae</taxon>
        <taxon>Roseateles</taxon>
    </lineage>
</organism>
<dbReference type="PROSITE" id="PS51318">
    <property type="entry name" value="TAT"/>
    <property type="match status" value="1"/>
</dbReference>
<evidence type="ECO:0000259" key="1">
    <source>
        <dbReference type="SMART" id="SM01008"/>
    </source>
</evidence>
<sequence>MDARHTASASAPLNRRQLLKAGAGSAAALSIGFALPLSPRQAQAQASNTFAPHAWLRLTPDNRVTVLCGSSEMGQGVLTAIPMLLAEELDADWRLVGVEQAPADGRYNNPMFGMQATGGSTTVRAHWTPLRQAGAAAREMLVAAAAAQWQLPAAQLRTERGHVLGPAGQKVAYGALVAAASQQAVPSAPKLKASADFKILGRPTRRLDTPAKTNGTARYGIDAQVEGMVIAVLSRAPFEGAKPRRMDEAAARAVKGVVQVITLPFGVAVLAQGYWSAQQGRQALKLEWDLSAKPEQAALSASQVSALLQQGAEQASAVAVDQGNLKDASAQAAKTLSARYEVPYLAHACMEPLNCLAWVQADRAEVWTGTQGSGPTQMVVAQVAGVPQANVKVNTSLLGGGFGRRFAHDVTIAATLLSKISGRPVKLIYDRADDMAAGFYRPASVVQFEGALDAQGRPTMLRADVGSPSIMAASGFMKIPESGVDSMAVEGLADQPYDIANLRIAYGRAEPGPQVWFWRSVGHSQNAFFLESFIDEMAHAAGADPLQFRLAALSKQPRLQAVLRLAAAKAGWGKKPAKGVYRGIAAAESFGSFVAEVAEVSVGKDGVPKVHRVVAAVDCGQTVNPLTIQHQVESAICYGLSAALYGKITHKDGRVEQSNFHDYPVLRLSEMPKIEVHLVASQEAPGGIGEPGTPPLAPAVANAIFAATGVRLRQLPIDPALLVVKKTG</sequence>
<dbReference type="PANTHER" id="PTHR47495:SF2">
    <property type="entry name" value="ALDEHYDE DEHYDROGENASE"/>
    <property type="match status" value="1"/>
</dbReference>
<dbReference type="Gene3D" id="3.90.1170.50">
    <property type="entry name" value="Aldehyde oxidase/xanthine dehydrogenase, a/b hammerhead"/>
    <property type="match status" value="1"/>
</dbReference>
<accession>A0A2N8L2P9</accession>
<dbReference type="PIRSF" id="PIRSF036389">
    <property type="entry name" value="IOR_B"/>
    <property type="match status" value="1"/>
</dbReference>
<dbReference type="Pfam" id="PF02738">
    <property type="entry name" value="MoCoBD_1"/>
    <property type="match status" value="1"/>
</dbReference>
<dbReference type="SUPFAM" id="SSF56003">
    <property type="entry name" value="Molybdenum cofactor-binding domain"/>
    <property type="match status" value="2"/>
</dbReference>
<reference evidence="2 3" key="1">
    <citation type="submission" date="2018-01" db="EMBL/GenBank/DDBJ databases">
        <title>Draft genome sequence of Paucibacter aquatile CR182 isolated from freshwater of the Nakdong River.</title>
        <authorList>
            <person name="Choi A."/>
            <person name="Chung E.J."/>
        </authorList>
    </citation>
    <scope>NUCLEOTIDE SEQUENCE [LARGE SCALE GENOMIC DNA]</scope>
    <source>
        <strain evidence="2 3">CR182</strain>
    </source>
</reference>
<dbReference type="PANTHER" id="PTHR47495">
    <property type="entry name" value="ALDEHYDE DEHYDROGENASE"/>
    <property type="match status" value="1"/>
</dbReference>